<dbReference type="InterPro" id="IPR002372">
    <property type="entry name" value="PQQ_rpt_dom"/>
</dbReference>
<dbReference type="RefSeq" id="WP_232069518.1">
    <property type="nucleotide sequence ID" value="NZ_LR593886.1"/>
</dbReference>
<proteinExistence type="predicted"/>
<evidence type="ECO:0000256" key="1">
    <source>
        <dbReference type="SAM" id="SignalP"/>
    </source>
</evidence>
<dbReference type="KEGG" id="gms:SOIL9_64400"/>
<dbReference type="EMBL" id="LR593886">
    <property type="protein sequence ID" value="VTR91274.1"/>
    <property type="molecule type" value="Genomic_DNA"/>
</dbReference>
<dbReference type="AlphaFoldDB" id="A0A6P2CUA4"/>
<dbReference type="Proteomes" id="UP000464178">
    <property type="component" value="Chromosome"/>
</dbReference>
<dbReference type="SMART" id="SM00564">
    <property type="entry name" value="PQQ"/>
    <property type="match status" value="4"/>
</dbReference>
<accession>A0A6P2CUA4</accession>
<keyword evidence="1" id="KW-0732">Signal</keyword>
<reference evidence="3 4" key="1">
    <citation type="submission" date="2019-05" db="EMBL/GenBank/DDBJ databases">
        <authorList>
            <consortium name="Science for Life Laboratories"/>
        </authorList>
    </citation>
    <scope>NUCLEOTIDE SEQUENCE [LARGE SCALE GENOMIC DNA]</scope>
    <source>
        <strain evidence="3">Soil9</strain>
    </source>
</reference>
<dbReference type="InterPro" id="IPR015943">
    <property type="entry name" value="WD40/YVTN_repeat-like_dom_sf"/>
</dbReference>
<dbReference type="PANTHER" id="PTHR34512:SF30">
    <property type="entry name" value="OUTER MEMBRANE PROTEIN ASSEMBLY FACTOR BAMB"/>
    <property type="match status" value="1"/>
</dbReference>
<evidence type="ECO:0000313" key="3">
    <source>
        <dbReference type="EMBL" id="VTR91274.1"/>
    </source>
</evidence>
<organism evidence="3 4">
    <name type="scientific">Gemmata massiliana</name>
    <dbReference type="NCBI Taxonomy" id="1210884"/>
    <lineage>
        <taxon>Bacteria</taxon>
        <taxon>Pseudomonadati</taxon>
        <taxon>Planctomycetota</taxon>
        <taxon>Planctomycetia</taxon>
        <taxon>Gemmatales</taxon>
        <taxon>Gemmataceae</taxon>
        <taxon>Gemmata</taxon>
    </lineage>
</organism>
<dbReference type="Pfam" id="PF13360">
    <property type="entry name" value="PQQ_2"/>
    <property type="match status" value="1"/>
</dbReference>
<dbReference type="SUPFAM" id="SSF50998">
    <property type="entry name" value="Quinoprotein alcohol dehydrogenase-like"/>
    <property type="match status" value="1"/>
</dbReference>
<dbReference type="InterPro" id="IPR011047">
    <property type="entry name" value="Quinoprotein_ADH-like_sf"/>
</dbReference>
<gene>
    <name evidence="3" type="ORF">SOIL9_64400</name>
</gene>
<keyword evidence="4" id="KW-1185">Reference proteome</keyword>
<dbReference type="InterPro" id="IPR018391">
    <property type="entry name" value="PQQ_b-propeller_rpt"/>
</dbReference>
<evidence type="ECO:0000259" key="2">
    <source>
        <dbReference type="Pfam" id="PF13360"/>
    </source>
</evidence>
<dbReference type="Gene3D" id="2.130.10.10">
    <property type="entry name" value="YVTN repeat-like/Quinoprotein amine dehydrogenase"/>
    <property type="match status" value="2"/>
</dbReference>
<sequence>MFRFTLFTAVAGALASTATVRADDWPQWMGPNRDDVWAETGIVKSFPESGLKPLWSVPISAGYAGPAVANGHVYVPSRELAKGAKNPDDPFDTKQEVKSTERVQCFDAKTGKEIWKHEYDCPYQISYPAGPRCTPTVHEGKVYTLGAMGHLFCLNAADGKVIWSKNFIKDYKAKAPTWGFCGHPLVYKNLLICLAGGEKATAVAFDKDTGAEKWTALEAREPGYCPPTLIKAGGVDQVVIWHAAALNGLDPLTGKVYWTVGLEPMYGMSIMGPRQHGDRLFAGGIGTSTVLKLEKDKPAVTVLWKEAADKGGAKLPKERGLYPVNMTPFVDAGTIYGADQPGMFRAVELETGKKLWFSYVPVINKDEAEDFKGAASGTAFVVKNGDRYFLFAETGDLIIAKLAPNPNPKEGYKELSRTKLLEPTGAAFGRKVLWTHPAFANKCVFVRNDKELACFSLAEK</sequence>
<dbReference type="PANTHER" id="PTHR34512">
    <property type="entry name" value="CELL SURFACE PROTEIN"/>
    <property type="match status" value="1"/>
</dbReference>
<protein>
    <recommendedName>
        <fullName evidence="2">Pyrrolo-quinoline quinone repeat domain-containing protein</fullName>
    </recommendedName>
</protein>
<name>A0A6P2CUA4_9BACT</name>
<feature type="domain" description="Pyrrolo-quinoline quinone repeat" evidence="2">
    <location>
        <begin position="101"/>
        <end position="356"/>
    </location>
</feature>
<feature type="signal peptide" evidence="1">
    <location>
        <begin position="1"/>
        <end position="22"/>
    </location>
</feature>
<evidence type="ECO:0000313" key="4">
    <source>
        <dbReference type="Proteomes" id="UP000464178"/>
    </source>
</evidence>
<feature type="chain" id="PRO_5027092376" description="Pyrrolo-quinoline quinone repeat domain-containing protein" evidence="1">
    <location>
        <begin position="23"/>
        <end position="460"/>
    </location>
</feature>